<sequence length="594" mass="66658">MVSWWWWWEIGATLISVTCVSLIISLLFRANGTLLREWPFQIQPNSILAVLTTIMKTTLLVPIASCIGQLKWRHYALQPRPLDQLQVIDDASRGPWGSIVVLLKLAGHDKAGHFKAFILQGAAIISILALAIDPSVQQIIKLQVIEFKTPSPKALIGRADMYYSRLYDASQSSRFSDFSPGWAAVEPLAIFHNVITGSIPQLHYTCPPPASHCEWDDIRILGICGRFRNVTSSVTQNCNLQEYCTTNNSNSSMCAHYANIYPNGFIDGSCDFRYHDTTNASTSSISLNYFRGNKIPQRPTDYRIEGTVFNASLVDANATIGSVWMVRLANITTAFDGNKLNGFEAFTSDFYWCGKTLRRPSTISQHIGFESISNEILKWECQNCSEDVSYFSNVNDGPRYNISHGAYTQMPQIVDNLVTKPVTYISIRQPTYDINEPVLVYDPSATNTSPAYVSEFMWKNDMEKLTHDLADAFTAYILKPGGDNINATTVTGHMFVNETIIQIQWDWLVLLICETLFVCLLLPTTIVITRGQPLLKNSTIALLIHGLFGWQPGELQLPQRETPESLDKMAENMIVQLVKCKGGLLKLKRVNKND</sequence>
<accession>A0ACC0CIG5</accession>
<comment type="caution">
    <text evidence="1">The sequence shown here is derived from an EMBL/GenBank/DDBJ whole genome shotgun (WGS) entry which is preliminary data.</text>
</comment>
<evidence type="ECO:0000313" key="2">
    <source>
        <dbReference type="Proteomes" id="UP001497680"/>
    </source>
</evidence>
<dbReference type="EMBL" id="MU394510">
    <property type="protein sequence ID" value="KAI6080105.1"/>
    <property type="molecule type" value="Genomic_DNA"/>
</dbReference>
<protein>
    <submittedName>
        <fullName evidence="1">Uncharacterized protein</fullName>
    </submittedName>
</protein>
<gene>
    <name evidence="1" type="ORF">F4821DRAFT_277333</name>
</gene>
<keyword evidence="2" id="KW-1185">Reference proteome</keyword>
<dbReference type="Proteomes" id="UP001497680">
    <property type="component" value="Unassembled WGS sequence"/>
</dbReference>
<reference evidence="1 2" key="1">
    <citation type="journal article" date="2022" name="New Phytol.">
        <title>Ecological generalism drives hyperdiversity of secondary metabolite gene clusters in xylarialean endophytes.</title>
        <authorList>
            <person name="Franco M.E.E."/>
            <person name="Wisecaver J.H."/>
            <person name="Arnold A.E."/>
            <person name="Ju Y.M."/>
            <person name="Slot J.C."/>
            <person name="Ahrendt S."/>
            <person name="Moore L.P."/>
            <person name="Eastman K.E."/>
            <person name="Scott K."/>
            <person name="Konkel Z."/>
            <person name="Mondo S.J."/>
            <person name="Kuo A."/>
            <person name="Hayes R.D."/>
            <person name="Haridas S."/>
            <person name="Andreopoulos B."/>
            <person name="Riley R."/>
            <person name="LaButti K."/>
            <person name="Pangilinan J."/>
            <person name="Lipzen A."/>
            <person name="Amirebrahimi M."/>
            <person name="Yan J."/>
            <person name="Adam C."/>
            <person name="Keymanesh K."/>
            <person name="Ng V."/>
            <person name="Louie K."/>
            <person name="Northen T."/>
            <person name="Drula E."/>
            <person name="Henrissat B."/>
            <person name="Hsieh H.M."/>
            <person name="Youens-Clark K."/>
            <person name="Lutzoni F."/>
            <person name="Miadlikowska J."/>
            <person name="Eastwood D.C."/>
            <person name="Hamelin R.C."/>
            <person name="Grigoriev I.V."/>
            <person name="U'Ren J.M."/>
        </authorList>
    </citation>
    <scope>NUCLEOTIDE SEQUENCE [LARGE SCALE GENOMIC DNA]</scope>
    <source>
        <strain evidence="1 2">ER1909</strain>
    </source>
</reference>
<evidence type="ECO:0000313" key="1">
    <source>
        <dbReference type="EMBL" id="KAI6080105.1"/>
    </source>
</evidence>
<proteinExistence type="predicted"/>
<organism evidence="1 2">
    <name type="scientific">Hypoxylon rubiginosum</name>
    <dbReference type="NCBI Taxonomy" id="110542"/>
    <lineage>
        <taxon>Eukaryota</taxon>
        <taxon>Fungi</taxon>
        <taxon>Dikarya</taxon>
        <taxon>Ascomycota</taxon>
        <taxon>Pezizomycotina</taxon>
        <taxon>Sordariomycetes</taxon>
        <taxon>Xylariomycetidae</taxon>
        <taxon>Xylariales</taxon>
        <taxon>Hypoxylaceae</taxon>
        <taxon>Hypoxylon</taxon>
    </lineage>
</organism>
<name>A0ACC0CIG5_9PEZI</name>